<gene>
    <name evidence="2" type="ORF">DVH02_17705</name>
</gene>
<accession>A0A370BAY4</accession>
<evidence type="ECO:0000313" key="3">
    <source>
        <dbReference type="Proteomes" id="UP000253741"/>
    </source>
</evidence>
<reference evidence="2 3" key="1">
    <citation type="submission" date="2018-07" db="EMBL/GenBank/DDBJ databases">
        <title>Streptomyces species from bats.</title>
        <authorList>
            <person name="Dunlap C."/>
        </authorList>
    </citation>
    <scope>NUCLEOTIDE SEQUENCE [LARGE SCALE GENOMIC DNA]</scope>
    <source>
        <strain evidence="2 3">AC230</strain>
    </source>
</reference>
<organism evidence="2 3">
    <name type="scientific">Streptomyces corynorhini</name>
    <dbReference type="NCBI Taxonomy" id="2282652"/>
    <lineage>
        <taxon>Bacteria</taxon>
        <taxon>Bacillati</taxon>
        <taxon>Actinomycetota</taxon>
        <taxon>Actinomycetes</taxon>
        <taxon>Kitasatosporales</taxon>
        <taxon>Streptomycetaceae</taxon>
        <taxon>Streptomyces</taxon>
    </lineage>
</organism>
<name>A0A370BAY4_9ACTN</name>
<dbReference type="Proteomes" id="UP000253741">
    <property type="component" value="Unassembled WGS sequence"/>
</dbReference>
<feature type="region of interest" description="Disordered" evidence="1">
    <location>
        <begin position="35"/>
        <end position="71"/>
    </location>
</feature>
<evidence type="ECO:0000313" key="2">
    <source>
        <dbReference type="EMBL" id="RDG36856.1"/>
    </source>
</evidence>
<comment type="caution">
    <text evidence="2">The sequence shown here is derived from an EMBL/GenBank/DDBJ whole genome shotgun (WGS) entry which is preliminary data.</text>
</comment>
<protein>
    <submittedName>
        <fullName evidence="2">Uncharacterized protein</fullName>
    </submittedName>
</protein>
<dbReference type="EMBL" id="QQNA01000131">
    <property type="protein sequence ID" value="RDG36856.1"/>
    <property type="molecule type" value="Genomic_DNA"/>
</dbReference>
<keyword evidence="3" id="KW-1185">Reference proteome</keyword>
<proteinExistence type="predicted"/>
<dbReference type="AlphaFoldDB" id="A0A370BAY4"/>
<sequence length="71" mass="7099">MAQQGTADVLFPTPGAGVRLERPSAVAPAVWLGRSGTGVSVSGPPPFARSAREAASIHVSHPPASAPLATE</sequence>
<evidence type="ECO:0000256" key="1">
    <source>
        <dbReference type="SAM" id="MobiDB-lite"/>
    </source>
</evidence>